<dbReference type="EMBL" id="FORP01000013">
    <property type="protein sequence ID" value="SFK08645.1"/>
    <property type="molecule type" value="Genomic_DNA"/>
</dbReference>
<feature type="region of interest" description="Disordered" evidence="1">
    <location>
        <begin position="142"/>
        <end position="162"/>
    </location>
</feature>
<gene>
    <name evidence="2" type="ORF">SAMN05421835_113137</name>
</gene>
<proteinExistence type="predicted"/>
<evidence type="ECO:0000313" key="2">
    <source>
        <dbReference type="EMBL" id="SFK08645.1"/>
    </source>
</evidence>
<sequence length="425" mass="47480">MSPVRSQRQDQRAWTLPELLANGDTTAYEPESREDDRELLSPFAAPGGFSVDNELENWADTLRKLPTQVNEALRKGNVPLAVQLLVAGGKRDENWLTDLVFHFRHPELHGRDIRPGETKLAGDWVELRTKFVRPLLAAAGAPPAAIPQKPPSPPFQGQPRLSPADWRHRALTEAGIDPNTWKPVDGFEKLRSVCDKVYAFYAKIYLQEDKNMRWAGLAKLAGGEILYALRTSQALIDFAKSPPVLSVDKGFAVLPSVAAAYAGELQVLVLEGQKAVFWDLAWQMQAYVTAGLPELEAQRAAGADVPIEAWRDMASGDEDRIWRGTAGIAHHEQEIVLGPFFKAVRDIQDFDRIPAQMSATARSPVPGGKPFAEVLPDGDITVFADRWRWIEADMLPAYRRLTPQRRRQLVRLPLADLADHRYPPE</sequence>
<dbReference type="STRING" id="115433.SAMN05421835_113137"/>
<organism evidence="2 3">
    <name type="scientific">Amycolatopsis sacchari</name>
    <dbReference type="NCBI Taxonomy" id="115433"/>
    <lineage>
        <taxon>Bacteria</taxon>
        <taxon>Bacillati</taxon>
        <taxon>Actinomycetota</taxon>
        <taxon>Actinomycetes</taxon>
        <taxon>Pseudonocardiales</taxon>
        <taxon>Pseudonocardiaceae</taxon>
        <taxon>Amycolatopsis</taxon>
    </lineage>
</organism>
<dbReference type="Proteomes" id="UP000199025">
    <property type="component" value="Unassembled WGS sequence"/>
</dbReference>
<feature type="compositionally biased region" description="Pro residues" evidence="1">
    <location>
        <begin position="144"/>
        <end position="156"/>
    </location>
</feature>
<feature type="region of interest" description="Disordered" evidence="1">
    <location>
        <begin position="1"/>
        <end position="35"/>
    </location>
</feature>
<reference evidence="2 3" key="1">
    <citation type="submission" date="2016-10" db="EMBL/GenBank/DDBJ databases">
        <authorList>
            <person name="de Groot N.N."/>
        </authorList>
    </citation>
    <scope>NUCLEOTIDE SEQUENCE [LARGE SCALE GENOMIC DNA]</scope>
    <source>
        <strain evidence="2 3">DSM 44468</strain>
    </source>
</reference>
<protein>
    <submittedName>
        <fullName evidence="2">Uncharacterized protein</fullName>
    </submittedName>
</protein>
<dbReference type="AlphaFoldDB" id="A0A1I3WME0"/>
<evidence type="ECO:0000313" key="3">
    <source>
        <dbReference type="Proteomes" id="UP000199025"/>
    </source>
</evidence>
<evidence type="ECO:0000256" key="1">
    <source>
        <dbReference type="SAM" id="MobiDB-lite"/>
    </source>
</evidence>
<accession>A0A1I3WME0</accession>
<keyword evidence="3" id="KW-1185">Reference proteome</keyword>
<name>A0A1I3WME0_9PSEU</name>